<feature type="non-terminal residue" evidence="1">
    <location>
        <position position="1"/>
    </location>
</feature>
<protein>
    <submittedName>
        <fullName evidence="1">13507_t:CDS:1</fullName>
    </submittedName>
</protein>
<accession>A0A9N9JBY7</accession>
<evidence type="ECO:0000313" key="2">
    <source>
        <dbReference type="Proteomes" id="UP000789508"/>
    </source>
</evidence>
<gene>
    <name evidence="1" type="ORF">ALEPTO_LOCUS14316</name>
</gene>
<dbReference type="EMBL" id="CAJVPS010054685">
    <property type="protein sequence ID" value="CAG8774423.1"/>
    <property type="molecule type" value="Genomic_DNA"/>
</dbReference>
<proteinExistence type="predicted"/>
<comment type="caution">
    <text evidence="1">The sequence shown here is derived from an EMBL/GenBank/DDBJ whole genome shotgun (WGS) entry which is preliminary data.</text>
</comment>
<dbReference type="Proteomes" id="UP000789508">
    <property type="component" value="Unassembled WGS sequence"/>
</dbReference>
<reference evidence="1" key="1">
    <citation type="submission" date="2021-06" db="EMBL/GenBank/DDBJ databases">
        <authorList>
            <person name="Kallberg Y."/>
            <person name="Tangrot J."/>
            <person name="Rosling A."/>
        </authorList>
    </citation>
    <scope>NUCLEOTIDE SEQUENCE</scope>
    <source>
        <strain evidence="1">FL130A</strain>
    </source>
</reference>
<keyword evidence="2" id="KW-1185">Reference proteome</keyword>
<name>A0A9N9JBY7_9GLOM</name>
<dbReference type="AlphaFoldDB" id="A0A9N9JBY7"/>
<organism evidence="1 2">
    <name type="scientific">Ambispora leptoticha</name>
    <dbReference type="NCBI Taxonomy" id="144679"/>
    <lineage>
        <taxon>Eukaryota</taxon>
        <taxon>Fungi</taxon>
        <taxon>Fungi incertae sedis</taxon>
        <taxon>Mucoromycota</taxon>
        <taxon>Glomeromycotina</taxon>
        <taxon>Glomeromycetes</taxon>
        <taxon>Archaeosporales</taxon>
        <taxon>Ambisporaceae</taxon>
        <taxon>Ambispora</taxon>
    </lineage>
</organism>
<sequence>IGIDNCKQIGLRRKGFKSSGKRFGVNFTIFDYNITKALITNTWFSFTIIGFTVFDYDTNFP</sequence>
<evidence type="ECO:0000313" key="1">
    <source>
        <dbReference type="EMBL" id="CAG8774423.1"/>
    </source>
</evidence>